<dbReference type="Proteomes" id="UP001516400">
    <property type="component" value="Unassembled WGS sequence"/>
</dbReference>
<dbReference type="InterPro" id="IPR051366">
    <property type="entry name" value="DEF8"/>
</dbReference>
<evidence type="ECO:0000256" key="5">
    <source>
        <dbReference type="ARBA" id="ARBA00029450"/>
    </source>
</evidence>
<dbReference type="SMART" id="SM01175">
    <property type="entry name" value="DUF4206"/>
    <property type="match status" value="1"/>
</dbReference>
<evidence type="ECO:0000313" key="7">
    <source>
        <dbReference type="EMBL" id="KAL3275837.1"/>
    </source>
</evidence>
<dbReference type="InterPro" id="IPR025258">
    <property type="entry name" value="RH_dom"/>
</dbReference>
<evidence type="ECO:0000259" key="6">
    <source>
        <dbReference type="PROSITE" id="PS50081"/>
    </source>
</evidence>
<accession>A0ABD2NB69</accession>
<name>A0ABD2NB69_9CUCU</name>
<sequence>MTMSDLEGEIIVDVSLQHASSTSTVSVVSEDSANGNIPSALEAEELQLALNKEATEEELLKAIARCKNLVLETDNCSVERKWLVRHLIELRLRLQECREAAVDPEHPRNKSSGVSKRTIKGHHFVLQPLLRSTTSRYCDHCTASIWCLVQAWYECQDCNYCCHYKCMSSILRVCAHVVTSERGAFEMEICPEVGLSAQRYRCAECRTLLQLKKGYNEARRCDYNGLYYCPDCHWGGLAVVPARIVHNWDFSTRAVCQASLQQLQVASNRPIINLEALNPRLFSFVHELNLLRRLRNDLHGMRKYLLVCRLASEDHLLWKEVDSPHLIENTNLYSLQDLVNVHSGELFIKIQTWIDSFTKHIKVTCEICKGRGHICEICSNDEALFPFDANALTCQRCQGVFHKICFGRKDKCPRCIRLKDREDQRKSIDCDEAEEL</sequence>
<dbReference type="PANTHER" id="PTHR12326:SF3">
    <property type="entry name" value="DIFFERENTIALLY EXPRESSED IN FDCP 8 HOMOLOG"/>
    <property type="match status" value="1"/>
</dbReference>
<dbReference type="EMBL" id="JABFTP020000083">
    <property type="protein sequence ID" value="KAL3275837.1"/>
    <property type="molecule type" value="Genomic_DNA"/>
</dbReference>
<keyword evidence="8" id="KW-1185">Reference proteome</keyword>
<dbReference type="CDD" id="cd20819">
    <property type="entry name" value="C1_DEF8"/>
    <property type="match status" value="1"/>
</dbReference>
<evidence type="ECO:0000256" key="4">
    <source>
        <dbReference type="ARBA" id="ARBA00022833"/>
    </source>
</evidence>
<reference evidence="7 8" key="1">
    <citation type="journal article" date="2021" name="BMC Biol.">
        <title>Horizontally acquired antibacterial genes associated with adaptive radiation of ladybird beetles.</title>
        <authorList>
            <person name="Li H.S."/>
            <person name="Tang X.F."/>
            <person name="Huang Y.H."/>
            <person name="Xu Z.Y."/>
            <person name="Chen M.L."/>
            <person name="Du X.Y."/>
            <person name="Qiu B.Y."/>
            <person name="Chen P.T."/>
            <person name="Zhang W."/>
            <person name="Slipinski A."/>
            <person name="Escalona H.E."/>
            <person name="Waterhouse R.M."/>
            <person name="Zwick A."/>
            <person name="Pang H."/>
        </authorList>
    </citation>
    <scope>NUCLEOTIDE SEQUENCE [LARGE SCALE GENOMIC DNA]</scope>
    <source>
        <strain evidence="7">SYSU2018</strain>
    </source>
</reference>
<gene>
    <name evidence="7" type="ORF">HHI36_020579</name>
</gene>
<comment type="caution">
    <text evidence="7">The sequence shown here is derived from an EMBL/GenBank/DDBJ whole genome shotgun (WGS) entry which is preliminary data.</text>
</comment>
<feature type="domain" description="Phorbol-ester/DAG-type" evidence="6">
    <location>
        <begin position="121"/>
        <end position="174"/>
    </location>
</feature>
<evidence type="ECO:0000256" key="1">
    <source>
        <dbReference type="ARBA" id="ARBA00022723"/>
    </source>
</evidence>
<evidence type="ECO:0000313" key="8">
    <source>
        <dbReference type="Proteomes" id="UP001516400"/>
    </source>
</evidence>
<organism evidence="7 8">
    <name type="scientific">Cryptolaemus montrouzieri</name>
    <dbReference type="NCBI Taxonomy" id="559131"/>
    <lineage>
        <taxon>Eukaryota</taxon>
        <taxon>Metazoa</taxon>
        <taxon>Ecdysozoa</taxon>
        <taxon>Arthropoda</taxon>
        <taxon>Hexapoda</taxon>
        <taxon>Insecta</taxon>
        <taxon>Pterygota</taxon>
        <taxon>Neoptera</taxon>
        <taxon>Endopterygota</taxon>
        <taxon>Coleoptera</taxon>
        <taxon>Polyphaga</taxon>
        <taxon>Cucujiformia</taxon>
        <taxon>Coccinelloidea</taxon>
        <taxon>Coccinellidae</taxon>
        <taxon>Scymninae</taxon>
        <taxon>Scymnini</taxon>
        <taxon>Cryptolaemus</taxon>
    </lineage>
</organism>
<dbReference type="SUPFAM" id="SSF57889">
    <property type="entry name" value="Cysteine-rich domain"/>
    <property type="match status" value="1"/>
</dbReference>
<keyword evidence="2" id="KW-0677">Repeat</keyword>
<dbReference type="SMART" id="SM00109">
    <property type="entry name" value="C1"/>
    <property type="match status" value="2"/>
</dbReference>
<dbReference type="GO" id="GO:0008270">
    <property type="term" value="F:zinc ion binding"/>
    <property type="evidence" value="ECO:0007669"/>
    <property type="project" value="UniProtKB-KW"/>
</dbReference>
<dbReference type="InterPro" id="IPR047983">
    <property type="entry name" value="DEF8_C1"/>
</dbReference>
<dbReference type="Pfam" id="PF13901">
    <property type="entry name" value="RH_dom"/>
    <property type="match status" value="1"/>
</dbReference>
<evidence type="ECO:0000256" key="3">
    <source>
        <dbReference type="ARBA" id="ARBA00022771"/>
    </source>
</evidence>
<dbReference type="PANTHER" id="PTHR12326">
    <property type="entry name" value="PLECKSTRIN HOMOLOGY DOMAIN CONTAINING PROTEIN"/>
    <property type="match status" value="1"/>
</dbReference>
<dbReference type="AlphaFoldDB" id="A0ABD2NB69"/>
<protein>
    <recommendedName>
        <fullName evidence="6">Phorbol-ester/DAG-type domain-containing protein</fullName>
    </recommendedName>
</protein>
<keyword evidence="1" id="KW-0479">Metal-binding</keyword>
<keyword evidence="4" id="KW-0862">Zinc</keyword>
<evidence type="ECO:0000256" key="2">
    <source>
        <dbReference type="ARBA" id="ARBA00022737"/>
    </source>
</evidence>
<keyword evidence="3" id="KW-0863">Zinc-finger</keyword>
<dbReference type="InterPro" id="IPR002219">
    <property type="entry name" value="PKC_DAG/PE"/>
</dbReference>
<dbReference type="Gene3D" id="3.30.60.20">
    <property type="match status" value="1"/>
</dbReference>
<dbReference type="PROSITE" id="PS50081">
    <property type="entry name" value="ZF_DAG_PE_2"/>
    <property type="match status" value="1"/>
</dbReference>
<proteinExistence type="inferred from homology"/>
<comment type="similarity">
    <text evidence="5">Belongs to the DEF8 family.</text>
</comment>
<dbReference type="InterPro" id="IPR046349">
    <property type="entry name" value="C1-like_sf"/>
</dbReference>